<accession>A0A8D3Y2A6</accession>
<evidence type="ECO:0000313" key="3">
    <source>
        <dbReference type="Proteomes" id="UP000031271"/>
    </source>
</evidence>
<proteinExistence type="predicted"/>
<dbReference type="Pfam" id="PF10055">
    <property type="entry name" value="DUF2292"/>
    <property type="match status" value="1"/>
</dbReference>
<dbReference type="AlphaFoldDB" id="A0A8D3Y2A6"/>
<reference evidence="3" key="1">
    <citation type="submission" date="2014-03" db="EMBL/GenBank/DDBJ databases">
        <title>Complete genome of Pseudomonas balearica DSM 6083T, a sewage water isolate from an enrichment with 2-methylnaphthalene.</title>
        <authorList>
            <person name="Salva-Serra F."/>
            <person name="Jaen-Luchoro D."/>
            <person name="Busquets A."/>
            <person name="Pena A."/>
            <person name="Gomila M."/>
            <person name="Bosch R."/>
            <person name="Nogales B."/>
            <person name="Garcia-Valdes E."/>
            <person name="Lalucat J."/>
            <person name="Bennasar A."/>
        </authorList>
    </citation>
    <scope>NUCLEOTIDE SEQUENCE [LARGE SCALE GENOMIC DNA]</scope>
    <source>
        <strain evidence="3">DSM 6083</strain>
    </source>
</reference>
<evidence type="ECO:0000313" key="4">
    <source>
        <dbReference type="Proteomes" id="UP000182276"/>
    </source>
</evidence>
<dbReference type="NCBIfam" id="NF033785">
    <property type="entry name" value="sulfur_OscA"/>
    <property type="match status" value="1"/>
</dbReference>
<evidence type="ECO:0000313" key="2">
    <source>
        <dbReference type="EMBL" id="SDM09652.1"/>
    </source>
</evidence>
<evidence type="ECO:0000313" key="1">
    <source>
        <dbReference type="EMBL" id="AJE16020.1"/>
    </source>
</evidence>
<dbReference type="GeneID" id="77260941"/>
<dbReference type="Proteomes" id="UP000182276">
    <property type="component" value="Unassembled WGS sequence"/>
</dbReference>
<keyword evidence="4" id="KW-1185">Reference proteome</keyword>
<dbReference type="EMBL" id="CP007511">
    <property type="protein sequence ID" value="AJE16020.1"/>
    <property type="molecule type" value="Genomic_DNA"/>
</dbReference>
<dbReference type="Proteomes" id="UP000031271">
    <property type="component" value="Chromosome"/>
</dbReference>
<reference evidence="2 4" key="2">
    <citation type="submission" date="2016-10" db="EMBL/GenBank/DDBJ databases">
        <authorList>
            <person name="Varghese N."/>
            <person name="Submissions S."/>
        </authorList>
    </citation>
    <scope>NUCLEOTIDE SEQUENCE [LARGE SCALE GENOMIC DNA]</scope>
    <source>
        <strain evidence="2 4">DSM 6083</strain>
    </source>
</reference>
<dbReference type="InterPro" id="IPR018743">
    <property type="entry name" value="DUF2292"/>
</dbReference>
<organism evidence="1 3">
    <name type="scientific">Stutzerimonas balearica DSM 6083</name>
    <dbReference type="NCBI Taxonomy" id="1123016"/>
    <lineage>
        <taxon>Bacteria</taxon>
        <taxon>Pseudomonadati</taxon>
        <taxon>Pseudomonadota</taxon>
        <taxon>Gammaproteobacteria</taxon>
        <taxon>Pseudomonadales</taxon>
        <taxon>Pseudomonadaceae</taxon>
        <taxon>Stutzerimonas</taxon>
    </lineage>
</organism>
<name>A0A8D3Y2A6_9GAMM</name>
<protein>
    <recommendedName>
        <fullName evidence="5">DUF2292 domain-containing protein</fullName>
    </recommendedName>
</protein>
<gene>
    <name evidence="1" type="ORF">CL52_13625</name>
    <name evidence="2" type="ORF">SAMN05660875_102203</name>
</gene>
<dbReference type="RefSeq" id="WP_043221221.1">
    <property type="nucleotide sequence ID" value="NZ_CP007511.1"/>
</dbReference>
<dbReference type="KEGG" id="pbm:CL52_13625"/>
<reference evidence="1 3" key="3">
    <citation type="journal article" name="Genome Announc.">
        <title>Complete Genome Sequence of Pseudomonas balearica DSM 6083T.</title>
        <authorList>
            <person name="Bennasar-Figueras A."/>
            <person name="Salva-Serra F."/>
            <person name="Jaen-Luchoro D."/>
            <person name="Segui C."/>
            <person name="Aliaga F."/>
            <person name="Busquets A."/>
            <person name="Gomila M."/>
            <person name="Moore E.R."/>
            <person name="Lalucat J."/>
        </authorList>
    </citation>
    <scope>NUCLEOTIDE SEQUENCE [LARGE SCALE GENOMIC DNA]</scope>
    <source>
        <strain evidence="3">DSM 6083</strain>
        <strain evidence="1">DSM6083</strain>
    </source>
</reference>
<sequence>MSEPLRYPDAQDEKGLLREILQALAGLKYGSLEITVHNGQVVQIERKEKFRLQATVKNA</sequence>
<dbReference type="EMBL" id="FNHO01000002">
    <property type="protein sequence ID" value="SDM09652.1"/>
    <property type="molecule type" value="Genomic_DNA"/>
</dbReference>
<evidence type="ECO:0008006" key="5">
    <source>
        <dbReference type="Google" id="ProtNLM"/>
    </source>
</evidence>